<evidence type="ECO:0000313" key="3">
    <source>
        <dbReference type="Proteomes" id="UP000027345"/>
    </source>
</evidence>
<dbReference type="STRING" id="287986.DV20_37585"/>
<dbReference type="InterPro" id="IPR011051">
    <property type="entry name" value="RmlC_Cupin_sf"/>
</dbReference>
<reference evidence="2 3" key="1">
    <citation type="submission" date="2014-05" db="EMBL/GenBank/DDBJ databases">
        <title>Draft genome sequence of Amycolatopsis rifamycinica DSM 46095.</title>
        <authorList>
            <person name="Lal R."/>
            <person name="Saxena A."/>
            <person name="Kumari R."/>
            <person name="Mukherjee U."/>
            <person name="Singh P."/>
            <person name="Sangwan N."/>
            <person name="Mahato N.K."/>
        </authorList>
    </citation>
    <scope>NUCLEOTIDE SEQUENCE [LARGE SCALE GENOMIC DNA]</scope>
    <source>
        <strain evidence="2 3">DSM 46095</strain>
    </source>
</reference>
<accession>A0A066TQI1</accession>
<dbReference type="Proteomes" id="UP000027345">
    <property type="component" value="Unassembled WGS sequence"/>
</dbReference>
<sequence length="150" mass="16033">MPEPSDFVTHLGLEPLPVEGGRWAQSWRAEAGSAIYYLLVAPEFSAPHRLDRVEVYAHHAGAPAAMLLLHPDGSVERPVLGTDVAAGQRPQVVVPAGTWQATVTQGGWSLLGTVVVPPYTDGCVEFAAPADLALRYPEAAADLRKFREPG</sequence>
<dbReference type="PANTHER" id="PTHR33387">
    <property type="entry name" value="RMLC-LIKE JELLY ROLL FOLD PROTEIN"/>
    <property type="match status" value="1"/>
</dbReference>
<dbReference type="RefSeq" id="WP_043788050.1">
    <property type="nucleotide sequence ID" value="NZ_JMQI01000076.1"/>
</dbReference>
<evidence type="ECO:0000259" key="1">
    <source>
        <dbReference type="Pfam" id="PF06172"/>
    </source>
</evidence>
<keyword evidence="3" id="KW-1185">Reference proteome</keyword>
<dbReference type="Gene3D" id="2.60.120.10">
    <property type="entry name" value="Jelly Rolls"/>
    <property type="match status" value="1"/>
</dbReference>
<evidence type="ECO:0000313" key="2">
    <source>
        <dbReference type="EMBL" id="KDN17110.1"/>
    </source>
</evidence>
<comment type="caution">
    <text evidence="2">The sequence shown here is derived from an EMBL/GenBank/DDBJ whole genome shotgun (WGS) entry which is preliminary data.</text>
</comment>
<organism evidence="2 3">
    <name type="scientific">Amycolatopsis rifamycinica</name>
    <dbReference type="NCBI Taxonomy" id="287986"/>
    <lineage>
        <taxon>Bacteria</taxon>
        <taxon>Bacillati</taxon>
        <taxon>Actinomycetota</taxon>
        <taxon>Actinomycetes</taxon>
        <taxon>Pseudonocardiales</taxon>
        <taxon>Pseudonocardiaceae</taxon>
        <taxon>Amycolatopsis</taxon>
    </lineage>
</organism>
<dbReference type="InterPro" id="IPR009327">
    <property type="entry name" value="Cupin_DUF985"/>
</dbReference>
<dbReference type="PANTHER" id="PTHR33387:SF3">
    <property type="entry name" value="DUF985 DOMAIN-CONTAINING PROTEIN"/>
    <property type="match status" value="1"/>
</dbReference>
<dbReference type="InterPro" id="IPR039935">
    <property type="entry name" value="YML079W-like"/>
</dbReference>
<dbReference type="Pfam" id="PF06172">
    <property type="entry name" value="Cupin_5"/>
    <property type="match status" value="1"/>
</dbReference>
<dbReference type="OrthoDB" id="9798288at2"/>
<feature type="domain" description="DUF985" evidence="1">
    <location>
        <begin position="6"/>
        <end position="122"/>
    </location>
</feature>
<dbReference type="AlphaFoldDB" id="A0A066TQI1"/>
<dbReference type="eggNOG" id="COG3542">
    <property type="taxonomic scope" value="Bacteria"/>
</dbReference>
<dbReference type="EMBL" id="JMQI01000076">
    <property type="protein sequence ID" value="KDN17110.1"/>
    <property type="molecule type" value="Genomic_DNA"/>
</dbReference>
<dbReference type="CDD" id="cd06121">
    <property type="entry name" value="cupin_YML079wp"/>
    <property type="match status" value="1"/>
</dbReference>
<protein>
    <recommendedName>
        <fullName evidence="1">DUF985 domain-containing protein</fullName>
    </recommendedName>
</protein>
<name>A0A066TQI1_9PSEU</name>
<proteinExistence type="predicted"/>
<dbReference type="SUPFAM" id="SSF51182">
    <property type="entry name" value="RmlC-like cupins"/>
    <property type="match status" value="1"/>
</dbReference>
<dbReference type="InterPro" id="IPR014710">
    <property type="entry name" value="RmlC-like_jellyroll"/>
</dbReference>
<gene>
    <name evidence="2" type="ORF">DV20_37585</name>
</gene>